<dbReference type="GO" id="GO:0046491">
    <property type="term" value="P:L-methylmalonyl-CoA metabolic process"/>
    <property type="evidence" value="ECO:0007669"/>
    <property type="project" value="TreeGrafter"/>
</dbReference>
<dbReference type="Pfam" id="PF13669">
    <property type="entry name" value="Glyoxalase_4"/>
    <property type="match status" value="1"/>
</dbReference>
<feature type="domain" description="VOC" evidence="2">
    <location>
        <begin position="12"/>
        <end position="140"/>
    </location>
</feature>
<dbReference type="PANTHER" id="PTHR43048">
    <property type="entry name" value="METHYLMALONYL-COA EPIMERASE"/>
    <property type="match status" value="1"/>
</dbReference>
<evidence type="ECO:0000313" key="3">
    <source>
        <dbReference type="EMBL" id="GIM68405.1"/>
    </source>
</evidence>
<proteinExistence type="predicted"/>
<evidence type="ECO:0000256" key="1">
    <source>
        <dbReference type="ARBA" id="ARBA00022723"/>
    </source>
</evidence>
<dbReference type="InterPro" id="IPR029068">
    <property type="entry name" value="Glyas_Bleomycin-R_OHBP_Dase"/>
</dbReference>
<name>A0A919SB90_9ACTN</name>
<dbReference type="InterPro" id="IPR037523">
    <property type="entry name" value="VOC_core"/>
</dbReference>
<dbReference type="Proteomes" id="UP000680865">
    <property type="component" value="Unassembled WGS sequence"/>
</dbReference>
<dbReference type="PROSITE" id="PS51819">
    <property type="entry name" value="VOC"/>
    <property type="match status" value="1"/>
</dbReference>
<evidence type="ECO:0000259" key="2">
    <source>
        <dbReference type="PROSITE" id="PS51819"/>
    </source>
</evidence>
<keyword evidence="1" id="KW-0479">Metal-binding</keyword>
<dbReference type="GO" id="GO:0046872">
    <property type="term" value="F:metal ion binding"/>
    <property type="evidence" value="ECO:0007669"/>
    <property type="project" value="UniProtKB-KW"/>
</dbReference>
<dbReference type="GO" id="GO:0004493">
    <property type="term" value="F:methylmalonyl-CoA epimerase activity"/>
    <property type="evidence" value="ECO:0007669"/>
    <property type="project" value="TreeGrafter"/>
</dbReference>
<sequence>MTHAQGVPVILGIDHIGLATDDPGGLAPFLTLLGMNPTDSGPAAAYGVNCDFWQSPGACVEVVSPAAGESAVGKYLKSRGPGLYHLAFEVDDLAADLAVLRAGGFVALDDQPVAGARDGMTVAFLYLRKPAGLLVELVQYATAHHRKAGAADVPH</sequence>
<keyword evidence="4" id="KW-1185">Reference proteome</keyword>
<reference evidence="3" key="1">
    <citation type="submission" date="2021-03" db="EMBL/GenBank/DDBJ databases">
        <title>Whole genome shotgun sequence of Actinoplanes consettensis NBRC 14913.</title>
        <authorList>
            <person name="Komaki H."/>
            <person name="Tamura T."/>
        </authorList>
    </citation>
    <scope>NUCLEOTIDE SEQUENCE</scope>
    <source>
        <strain evidence="3">NBRC 14913</strain>
    </source>
</reference>
<organism evidence="3 4">
    <name type="scientific">Winogradskya consettensis</name>
    <dbReference type="NCBI Taxonomy" id="113560"/>
    <lineage>
        <taxon>Bacteria</taxon>
        <taxon>Bacillati</taxon>
        <taxon>Actinomycetota</taxon>
        <taxon>Actinomycetes</taxon>
        <taxon>Micromonosporales</taxon>
        <taxon>Micromonosporaceae</taxon>
        <taxon>Winogradskya</taxon>
    </lineage>
</organism>
<dbReference type="PANTHER" id="PTHR43048:SF3">
    <property type="entry name" value="METHYLMALONYL-COA EPIMERASE, MITOCHONDRIAL"/>
    <property type="match status" value="1"/>
</dbReference>
<dbReference type="AlphaFoldDB" id="A0A919SB90"/>
<gene>
    <name evidence="3" type="ORF">Aco04nite_10560</name>
</gene>
<dbReference type="SUPFAM" id="SSF54593">
    <property type="entry name" value="Glyoxalase/Bleomycin resistance protein/Dihydroxybiphenyl dioxygenase"/>
    <property type="match status" value="1"/>
</dbReference>
<dbReference type="RefSeq" id="WP_244875767.1">
    <property type="nucleotide sequence ID" value="NZ_BAAATW010000004.1"/>
</dbReference>
<accession>A0A919SB90</accession>
<dbReference type="Gene3D" id="3.10.180.10">
    <property type="entry name" value="2,3-Dihydroxybiphenyl 1,2-Dioxygenase, domain 1"/>
    <property type="match status" value="1"/>
</dbReference>
<dbReference type="InterPro" id="IPR051785">
    <property type="entry name" value="MMCE/EMCE_epimerase"/>
</dbReference>
<dbReference type="EMBL" id="BOQP01000005">
    <property type="protein sequence ID" value="GIM68405.1"/>
    <property type="molecule type" value="Genomic_DNA"/>
</dbReference>
<evidence type="ECO:0000313" key="4">
    <source>
        <dbReference type="Proteomes" id="UP000680865"/>
    </source>
</evidence>
<protein>
    <recommendedName>
        <fullName evidence="2">VOC domain-containing protein</fullName>
    </recommendedName>
</protein>
<comment type="caution">
    <text evidence="3">The sequence shown here is derived from an EMBL/GenBank/DDBJ whole genome shotgun (WGS) entry which is preliminary data.</text>
</comment>